<evidence type="ECO:0000256" key="4">
    <source>
        <dbReference type="SAM" id="MobiDB-lite"/>
    </source>
</evidence>
<reference evidence="8" key="1">
    <citation type="journal article" date="2019" name="Int. J. Syst. Evol. Microbiol.">
        <title>The Global Catalogue of Microorganisms (GCM) 10K type strain sequencing project: providing services to taxonomists for standard genome sequencing and annotation.</title>
        <authorList>
            <consortium name="The Broad Institute Genomics Platform"/>
            <consortium name="The Broad Institute Genome Sequencing Center for Infectious Disease"/>
            <person name="Wu L."/>
            <person name="Ma J."/>
        </authorList>
    </citation>
    <scope>NUCLEOTIDE SEQUENCE [LARGE SCALE GENOMIC DNA]</scope>
    <source>
        <strain evidence="8">NBRC 108894</strain>
    </source>
</reference>
<keyword evidence="3" id="KW-0804">Transcription</keyword>
<dbReference type="InterPro" id="IPR005471">
    <property type="entry name" value="Tscrpt_reg_IclR_N"/>
</dbReference>
<keyword evidence="2" id="KW-0238">DNA-binding</keyword>
<dbReference type="SUPFAM" id="SSF55781">
    <property type="entry name" value="GAF domain-like"/>
    <property type="match status" value="1"/>
</dbReference>
<sequence length="232" mass="24897">MAYELQSLERALDLLGLLASRGPLRLSAIGDELGANQTTVLRTLRVLERNGLVRRDPRVNEYALGTRLAELGQAAIAGIDVPRSLRPWTTALSRRFGCTVHVGMLRAGMVTIIDKVDAIDSVVRYSSLGTRMPLHATSIGKAVLALVGVDDAREIGLTPPLGVYTPHTITDLDALRADVRTAAERGYSIEREEYQMGFACNGVAFRMGARCSGSASPGRRATKASSPIAATH</sequence>
<evidence type="ECO:0008006" key="9">
    <source>
        <dbReference type="Google" id="ProtNLM"/>
    </source>
</evidence>
<name>A0ABQ6KFM1_9MICO</name>
<keyword evidence="8" id="KW-1185">Reference proteome</keyword>
<dbReference type="Gene3D" id="1.10.10.10">
    <property type="entry name" value="Winged helix-like DNA-binding domain superfamily/Winged helix DNA-binding domain"/>
    <property type="match status" value="1"/>
</dbReference>
<dbReference type="InterPro" id="IPR029016">
    <property type="entry name" value="GAF-like_dom_sf"/>
</dbReference>
<protein>
    <recommendedName>
        <fullName evidence="9">IclR family transcriptional regulator</fullName>
    </recommendedName>
</protein>
<dbReference type="SMART" id="SM00346">
    <property type="entry name" value="HTH_ICLR"/>
    <property type="match status" value="1"/>
</dbReference>
<dbReference type="Gene3D" id="3.30.450.40">
    <property type="match status" value="1"/>
</dbReference>
<evidence type="ECO:0000313" key="8">
    <source>
        <dbReference type="Proteomes" id="UP001157034"/>
    </source>
</evidence>
<dbReference type="InterPro" id="IPR036390">
    <property type="entry name" value="WH_DNA-bd_sf"/>
</dbReference>
<organism evidence="7 8">
    <name type="scientific">Pseudolysinimonas kribbensis</name>
    <dbReference type="NCBI Taxonomy" id="433641"/>
    <lineage>
        <taxon>Bacteria</taxon>
        <taxon>Bacillati</taxon>
        <taxon>Actinomycetota</taxon>
        <taxon>Actinomycetes</taxon>
        <taxon>Micrococcales</taxon>
        <taxon>Microbacteriaceae</taxon>
        <taxon>Pseudolysinimonas</taxon>
    </lineage>
</organism>
<dbReference type="RefSeq" id="WP_284255445.1">
    <property type="nucleotide sequence ID" value="NZ_BSVB01000001.1"/>
</dbReference>
<dbReference type="InterPro" id="IPR011991">
    <property type="entry name" value="ArsR-like_HTH"/>
</dbReference>
<evidence type="ECO:0000256" key="2">
    <source>
        <dbReference type="ARBA" id="ARBA00023125"/>
    </source>
</evidence>
<dbReference type="Proteomes" id="UP001157034">
    <property type="component" value="Unassembled WGS sequence"/>
</dbReference>
<proteinExistence type="predicted"/>
<accession>A0ABQ6KFM1</accession>
<dbReference type="InterPro" id="IPR014757">
    <property type="entry name" value="Tscrpt_reg_IclR_C"/>
</dbReference>
<feature type="region of interest" description="Disordered" evidence="4">
    <location>
        <begin position="213"/>
        <end position="232"/>
    </location>
</feature>
<evidence type="ECO:0000259" key="6">
    <source>
        <dbReference type="PROSITE" id="PS51078"/>
    </source>
</evidence>
<dbReference type="InterPro" id="IPR050707">
    <property type="entry name" value="HTH_MetabolicPath_Reg"/>
</dbReference>
<evidence type="ECO:0000256" key="1">
    <source>
        <dbReference type="ARBA" id="ARBA00023015"/>
    </source>
</evidence>
<evidence type="ECO:0000313" key="7">
    <source>
        <dbReference type="EMBL" id="GMA96966.1"/>
    </source>
</evidence>
<evidence type="ECO:0000256" key="3">
    <source>
        <dbReference type="ARBA" id="ARBA00023163"/>
    </source>
</evidence>
<dbReference type="CDD" id="cd00090">
    <property type="entry name" value="HTH_ARSR"/>
    <property type="match status" value="1"/>
</dbReference>
<dbReference type="SUPFAM" id="SSF46785">
    <property type="entry name" value="Winged helix' DNA-binding domain"/>
    <property type="match status" value="1"/>
</dbReference>
<dbReference type="Pfam" id="PF09339">
    <property type="entry name" value="HTH_IclR"/>
    <property type="match status" value="1"/>
</dbReference>
<dbReference type="EMBL" id="BSVB01000001">
    <property type="protein sequence ID" value="GMA96966.1"/>
    <property type="molecule type" value="Genomic_DNA"/>
</dbReference>
<gene>
    <name evidence="7" type="ORF">GCM10025881_37900</name>
</gene>
<dbReference type="PANTHER" id="PTHR30136">
    <property type="entry name" value="HELIX-TURN-HELIX TRANSCRIPTIONAL REGULATOR, ICLR FAMILY"/>
    <property type="match status" value="1"/>
</dbReference>
<dbReference type="PANTHER" id="PTHR30136:SF24">
    <property type="entry name" value="HTH-TYPE TRANSCRIPTIONAL REPRESSOR ALLR"/>
    <property type="match status" value="1"/>
</dbReference>
<evidence type="ECO:0000259" key="5">
    <source>
        <dbReference type="PROSITE" id="PS51077"/>
    </source>
</evidence>
<dbReference type="PROSITE" id="PS51077">
    <property type="entry name" value="HTH_ICLR"/>
    <property type="match status" value="1"/>
</dbReference>
<keyword evidence="1" id="KW-0805">Transcription regulation</keyword>
<feature type="domain" description="IclR-ED" evidence="6">
    <location>
        <begin position="67"/>
        <end position="232"/>
    </location>
</feature>
<dbReference type="PROSITE" id="PS51078">
    <property type="entry name" value="ICLR_ED"/>
    <property type="match status" value="1"/>
</dbReference>
<feature type="domain" description="HTH iclR-type" evidence="5">
    <location>
        <begin position="5"/>
        <end position="66"/>
    </location>
</feature>
<dbReference type="InterPro" id="IPR036388">
    <property type="entry name" value="WH-like_DNA-bd_sf"/>
</dbReference>
<comment type="caution">
    <text evidence="7">The sequence shown here is derived from an EMBL/GenBank/DDBJ whole genome shotgun (WGS) entry which is preliminary data.</text>
</comment>
<dbReference type="Pfam" id="PF01614">
    <property type="entry name" value="IclR_C"/>
    <property type="match status" value="1"/>
</dbReference>